<proteinExistence type="predicted"/>
<evidence type="ECO:0000313" key="2">
    <source>
        <dbReference type="EMBL" id="KAG0300158.1"/>
    </source>
</evidence>
<organism evidence="2 3">
    <name type="scientific">Dissophora globulifera</name>
    <dbReference type="NCBI Taxonomy" id="979702"/>
    <lineage>
        <taxon>Eukaryota</taxon>
        <taxon>Fungi</taxon>
        <taxon>Fungi incertae sedis</taxon>
        <taxon>Mucoromycota</taxon>
        <taxon>Mortierellomycotina</taxon>
        <taxon>Mortierellomycetes</taxon>
        <taxon>Mortierellales</taxon>
        <taxon>Mortierellaceae</taxon>
        <taxon>Dissophora</taxon>
    </lineage>
</organism>
<sequence>SRSLPHCLPLPYLRRPLAHLLAHPLVHPPAPLLRQGRHLRPGPLYPTRRNRKDTSLHRSKRSISPGSFRIRRPGDCWMVRARRTPTTGL</sequence>
<gene>
    <name evidence="2" type="ORF">BGZ99_003900</name>
</gene>
<feature type="non-terminal residue" evidence="2">
    <location>
        <position position="89"/>
    </location>
</feature>
<dbReference type="Proteomes" id="UP000738325">
    <property type="component" value="Unassembled WGS sequence"/>
</dbReference>
<accession>A0A9P6UHI3</accession>
<keyword evidence="3" id="KW-1185">Reference proteome</keyword>
<evidence type="ECO:0000256" key="1">
    <source>
        <dbReference type="SAM" id="MobiDB-lite"/>
    </source>
</evidence>
<dbReference type="AlphaFoldDB" id="A0A9P6UHI3"/>
<feature type="region of interest" description="Disordered" evidence="1">
    <location>
        <begin position="29"/>
        <end position="69"/>
    </location>
</feature>
<comment type="caution">
    <text evidence="2">The sequence shown here is derived from an EMBL/GenBank/DDBJ whole genome shotgun (WGS) entry which is preliminary data.</text>
</comment>
<feature type="non-terminal residue" evidence="2">
    <location>
        <position position="1"/>
    </location>
</feature>
<evidence type="ECO:0000313" key="3">
    <source>
        <dbReference type="Proteomes" id="UP000738325"/>
    </source>
</evidence>
<dbReference type="EMBL" id="JAAAIP010002425">
    <property type="protein sequence ID" value="KAG0300158.1"/>
    <property type="molecule type" value="Genomic_DNA"/>
</dbReference>
<reference evidence="2" key="1">
    <citation type="journal article" date="2020" name="Fungal Divers.">
        <title>Resolving the Mortierellaceae phylogeny through synthesis of multi-gene phylogenetics and phylogenomics.</title>
        <authorList>
            <person name="Vandepol N."/>
            <person name="Liber J."/>
            <person name="Desiro A."/>
            <person name="Na H."/>
            <person name="Kennedy M."/>
            <person name="Barry K."/>
            <person name="Grigoriev I.V."/>
            <person name="Miller A.N."/>
            <person name="O'Donnell K."/>
            <person name="Stajich J.E."/>
            <person name="Bonito G."/>
        </authorList>
    </citation>
    <scope>NUCLEOTIDE SEQUENCE</scope>
    <source>
        <strain evidence="2">REB-010B</strain>
    </source>
</reference>
<protein>
    <submittedName>
        <fullName evidence="2">Uncharacterized protein</fullName>
    </submittedName>
</protein>
<name>A0A9P6UHI3_9FUNG</name>